<sequence>METTDRVNSVDQRVTEGFRARQGRAGGAFEGQPLLLLTAAGAKTGPPRTSPAVCLPDGEDRLAVFASTGGAFRCWGSAPRPARRSPPTARPGPYGRCDRRGSPGGLS</sequence>
<dbReference type="InterPro" id="IPR012349">
    <property type="entry name" value="Split_barrel_FMN-bd"/>
</dbReference>
<dbReference type="Proteomes" id="UP000286746">
    <property type="component" value="Unassembled WGS sequence"/>
</dbReference>
<feature type="compositionally biased region" description="Low complexity" evidence="1">
    <location>
        <begin position="76"/>
        <end position="93"/>
    </location>
</feature>
<evidence type="ECO:0000313" key="2">
    <source>
        <dbReference type="EMBL" id="GCD41385.1"/>
    </source>
</evidence>
<feature type="region of interest" description="Disordered" evidence="1">
    <location>
        <begin position="75"/>
        <end position="107"/>
    </location>
</feature>
<reference evidence="2 3" key="1">
    <citation type="submission" date="2018-11" db="EMBL/GenBank/DDBJ databases">
        <title>Whole genome sequence of Streptomyces paromomycinus NBRC 15454(T).</title>
        <authorList>
            <person name="Komaki H."/>
            <person name="Tamura T."/>
        </authorList>
    </citation>
    <scope>NUCLEOTIDE SEQUENCE [LARGE SCALE GENOMIC DNA]</scope>
    <source>
        <strain evidence="2 3">NBRC 15454</strain>
    </source>
</reference>
<evidence type="ECO:0000256" key="1">
    <source>
        <dbReference type="SAM" id="MobiDB-lite"/>
    </source>
</evidence>
<protein>
    <recommendedName>
        <fullName evidence="4">Nitroreductase family deazaflavin-dependent oxidoreductase</fullName>
    </recommendedName>
</protein>
<gene>
    <name evidence="2" type="ORF">GKJPGBOP_01039</name>
</gene>
<evidence type="ECO:0000313" key="3">
    <source>
        <dbReference type="Proteomes" id="UP000286746"/>
    </source>
</evidence>
<dbReference type="EMBL" id="BHZD01000001">
    <property type="protein sequence ID" value="GCD41385.1"/>
    <property type="molecule type" value="Genomic_DNA"/>
</dbReference>
<dbReference type="GO" id="GO:0016491">
    <property type="term" value="F:oxidoreductase activity"/>
    <property type="evidence" value="ECO:0007669"/>
    <property type="project" value="InterPro"/>
</dbReference>
<dbReference type="Gene3D" id="2.30.110.10">
    <property type="entry name" value="Electron Transport, Fmn-binding Protein, Chain A"/>
    <property type="match status" value="1"/>
</dbReference>
<dbReference type="RefSeq" id="WP_125052268.1">
    <property type="nucleotide sequence ID" value="NZ_BHZD01000001.1"/>
</dbReference>
<dbReference type="Pfam" id="PF04075">
    <property type="entry name" value="F420H2_quin_red"/>
    <property type="match status" value="1"/>
</dbReference>
<comment type="caution">
    <text evidence="2">The sequence shown here is derived from an EMBL/GenBank/DDBJ whole genome shotgun (WGS) entry which is preliminary data.</text>
</comment>
<evidence type="ECO:0008006" key="4">
    <source>
        <dbReference type="Google" id="ProtNLM"/>
    </source>
</evidence>
<keyword evidence="3" id="KW-1185">Reference proteome</keyword>
<name>A0A401VWE0_STREY</name>
<dbReference type="InterPro" id="IPR004378">
    <property type="entry name" value="F420H2_quin_Rdtase"/>
</dbReference>
<accession>A0A401VWE0</accession>
<feature type="region of interest" description="Disordered" evidence="1">
    <location>
        <begin position="1"/>
        <end position="30"/>
    </location>
</feature>
<feature type="compositionally biased region" description="Polar residues" evidence="1">
    <location>
        <begin position="1"/>
        <end position="12"/>
    </location>
</feature>
<proteinExistence type="predicted"/>
<organism evidence="2 3">
    <name type="scientific">Streptomyces paromomycinus</name>
    <name type="common">Streptomyces rimosus subsp. paromomycinus</name>
    <dbReference type="NCBI Taxonomy" id="92743"/>
    <lineage>
        <taxon>Bacteria</taxon>
        <taxon>Bacillati</taxon>
        <taxon>Actinomycetota</taxon>
        <taxon>Actinomycetes</taxon>
        <taxon>Kitasatosporales</taxon>
        <taxon>Streptomycetaceae</taxon>
        <taxon>Streptomyces</taxon>
    </lineage>
</organism>
<dbReference type="AlphaFoldDB" id="A0A401VWE0"/>